<dbReference type="Proteomes" id="UP000009168">
    <property type="component" value="Unassembled WGS sequence"/>
</dbReference>
<dbReference type="EMBL" id="GG662308">
    <property type="protein sequence ID" value="EWS71351.1"/>
    <property type="molecule type" value="Genomic_DNA"/>
</dbReference>
<evidence type="ECO:0000313" key="2">
    <source>
        <dbReference type="EMBL" id="EWS71351.1"/>
    </source>
</evidence>
<gene>
    <name evidence="2" type="ORF">TTHERM_000670919</name>
</gene>
<keyword evidence="1 2" id="KW-0812">Transmembrane</keyword>
<reference evidence="3" key="1">
    <citation type="journal article" date="2006" name="PLoS Biol.">
        <title>Macronuclear genome sequence of the ciliate Tetrahymena thermophila, a model eukaryote.</title>
        <authorList>
            <person name="Eisen J.A."/>
            <person name="Coyne R.S."/>
            <person name="Wu M."/>
            <person name="Wu D."/>
            <person name="Thiagarajan M."/>
            <person name="Wortman J.R."/>
            <person name="Badger J.H."/>
            <person name="Ren Q."/>
            <person name="Amedeo P."/>
            <person name="Jones K.M."/>
            <person name="Tallon L.J."/>
            <person name="Delcher A.L."/>
            <person name="Salzberg S.L."/>
            <person name="Silva J.C."/>
            <person name="Haas B.J."/>
            <person name="Majoros W.H."/>
            <person name="Farzad M."/>
            <person name="Carlton J.M."/>
            <person name="Smith R.K. Jr."/>
            <person name="Garg J."/>
            <person name="Pearlman R.E."/>
            <person name="Karrer K.M."/>
            <person name="Sun L."/>
            <person name="Manning G."/>
            <person name="Elde N.C."/>
            <person name="Turkewitz A.P."/>
            <person name="Asai D.J."/>
            <person name="Wilkes D.E."/>
            <person name="Wang Y."/>
            <person name="Cai H."/>
            <person name="Collins K."/>
            <person name="Stewart B.A."/>
            <person name="Lee S.R."/>
            <person name="Wilamowska K."/>
            <person name="Weinberg Z."/>
            <person name="Ruzzo W.L."/>
            <person name="Wloga D."/>
            <person name="Gaertig J."/>
            <person name="Frankel J."/>
            <person name="Tsao C.-C."/>
            <person name="Gorovsky M.A."/>
            <person name="Keeling P.J."/>
            <person name="Waller R.F."/>
            <person name="Patron N.J."/>
            <person name="Cherry J.M."/>
            <person name="Stover N.A."/>
            <person name="Krieger C.J."/>
            <person name="del Toro C."/>
            <person name="Ryder H.F."/>
            <person name="Williamson S.C."/>
            <person name="Barbeau R.A."/>
            <person name="Hamilton E.P."/>
            <person name="Orias E."/>
        </authorList>
    </citation>
    <scope>NUCLEOTIDE SEQUENCE [LARGE SCALE GENOMIC DNA]</scope>
    <source>
        <strain evidence="3">SB210</strain>
    </source>
</reference>
<feature type="transmembrane region" description="Helical" evidence="1">
    <location>
        <begin position="53"/>
        <end position="71"/>
    </location>
</feature>
<keyword evidence="3" id="KW-1185">Reference proteome</keyword>
<keyword evidence="1" id="KW-1133">Transmembrane helix</keyword>
<protein>
    <submittedName>
        <fullName evidence="2">Transmembrane protein, putative</fullName>
    </submittedName>
</protein>
<dbReference type="AlphaFoldDB" id="W7XCA0"/>
<dbReference type="KEGG" id="tet:TTHERM_000670919"/>
<keyword evidence="1" id="KW-0472">Membrane</keyword>
<dbReference type="eggNOG" id="ENOG502RT3D">
    <property type="taxonomic scope" value="Eukaryota"/>
</dbReference>
<accession>W7XCA0</accession>
<proteinExistence type="predicted"/>
<dbReference type="GeneID" id="24440127"/>
<evidence type="ECO:0000313" key="3">
    <source>
        <dbReference type="Proteomes" id="UP000009168"/>
    </source>
</evidence>
<dbReference type="InParanoid" id="W7XCA0"/>
<organism evidence="2 3">
    <name type="scientific">Tetrahymena thermophila (strain SB210)</name>
    <dbReference type="NCBI Taxonomy" id="312017"/>
    <lineage>
        <taxon>Eukaryota</taxon>
        <taxon>Sar</taxon>
        <taxon>Alveolata</taxon>
        <taxon>Ciliophora</taxon>
        <taxon>Intramacronucleata</taxon>
        <taxon>Oligohymenophorea</taxon>
        <taxon>Hymenostomatida</taxon>
        <taxon>Tetrahymenina</taxon>
        <taxon>Tetrahymenidae</taxon>
        <taxon>Tetrahymena</taxon>
    </lineage>
</organism>
<name>W7XCA0_TETTS</name>
<sequence length="73" mass="8260">MNCCETQFIVLNPKSSSIPNKSCLSAVNLHEIQYKKIILDSSKIQFKTFYMRPSYLIVVLAHGLQCLIAAINQ</sequence>
<dbReference type="RefSeq" id="XP_012656125.1">
    <property type="nucleotide sequence ID" value="XM_012800671.1"/>
</dbReference>
<evidence type="ECO:0000256" key="1">
    <source>
        <dbReference type="SAM" id="Phobius"/>
    </source>
</evidence>